<feature type="signal peptide" evidence="1">
    <location>
        <begin position="1"/>
        <end position="24"/>
    </location>
</feature>
<dbReference type="AlphaFoldDB" id="A0A6F8PK44"/>
<feature type="chain" id="PRO_5026117983" evidence="1">
    <location>
        <begin position="25"/>
        <end position="164"/>
    </location>
</feature>
<dbReference type="EMBL" id="AP021888">
    <property type="protein sequence ID" value="BBP42427.1"/>
    <property type="molecule type" value="Genomic_DNA"/>
</dbReference>
<organism evidence="2 3">
    <name type="scientific">Thiosulfativibrio zosterae</name>
    <dbReference type="NCBI Taxonomy" id="2675053"/>
    <lineage>
        <taxon>Bacteria</taxon>
        <taxon>Pseudomonadati</taxon>
        <taxon>Pseudomonadota</taxon>
        <taxon>Gammaproteobacteria</taxon>
        <taxon>Thiotrichales</taxon>
        <taxon>Piscirickettsiaceae</taxon>
        <taxon>Thiosulfativibrio</taxon>
    </lineage>
</organism>
<dbReference type="KEGG" id="tzo:THMIRHAT_01730"/>
<keyword evidence="3" id="KW-1185">Reference proteome</keyword>
<keyword evidence="1" id="KW-0732">Signal</keyword>
<dbReference type="RefSeq" id="WP_173289845.1">
    <property type="nucleotide sequence ID" value="NZ_AP021888.1"/>
</dbReference>
<sequence length="164" mass="18330">MKTFLPLGLAVLFSGLLTSPQLMAAEDMPLAENLYLDGQEALQKNIPIAILLDFKGLKSTENLKEEALYPNLLSGVFDGKVLFREIEVNVPKTLIDFYNEPLEAKEFQGLFNVTSLPALVFVDGHGEQIVPPLLSGSYDYYGFYLKRELDNAMQHLGNPTRFSD</sequence>
<proteinExistence type="predicted"/>
<reference evidence="3" key="1">
    <citation type="submission" date="2019-11" db="EMBL/GenBank/DDBJ databases">
        <title>Isolation and characterization of two novel species in the genus Thiomicrorhabdus.</title>
        <authorList>
            <person name="Mochizuki J."/>
            <person name="Kojima H."/>
            <person name="Fukui M."/>
        </authorList>
    </citation>
    <scope>NUCLEOTIDE SEQUENCE [LARGE SCALE GENOMIC DNA]</scope>
    <source>
        <strain evidence="3">AkT22</strain>
    </source>
</reference>
<evidence type="ECO:0000256" key="1">
    <source>
        <dbReference type="SAM" id="SignalP"/>
    </source>
</evidence>
<accession>A0A6F8PK44</accession>
<gene>
    <name evidence="2" type="ORF">THMIRHAT_01730</name>
</gene>
<name>A0A6F8PK44_9GAMM</name>
<dbReference type="Proteomes" id="UP000501466">
    <property type="component" value="Chromosome"/>
</dbReference>
<evidence type="ECO:0000313" key="3">
    <source>
        <dbReference type="Proteomes" id="UP000501466"/>
    </source>
</evidence>
<evidence type="ECO:0000313" key="2">
    <source>
        <dbReference type="EMBL" id="BBP42427.1"/>
    </source>
</evidence>
<protein>
    <submittedName>
        <fullName evidence="2">Uncharacterized protein</fullName>
    </submittedName>
</protein>